<keyword evidence="2" id="KW-1185">Reference proteome</keyword>
<comment type="caution">
    <text evidence="1">The sequence shown here is derived from an EMBL/GenBank/DDBJ whole genome shotgun (WGS) entry which is preliminary data.</text>
</comment>
<gene>
    <name evidence="1" type="ORF">Cfor_02979</name>
</gene>
<reference evidence="2" key="1">
    <citation type="submission" date="2020-01" db="EMBL/GenBank/DDBJ databases">
        <title>Draft genome sequence of the Termite Coptotermes fromosanus.</title>
        <authorList>
            <person name="Itakura S."/>
            <person name="Yosikawa Y."/>
            <person name="Umezawa K."/>
        </authorList>
    </citation>
    <scope>NUCLEOTIDE SEQUENCE [LARGE SCALE GENOMIC DNA]</scope>
</reference>
<dbReference type="Proteomes" id="UP000502823">
    <property type="component" value="Unassembled WGS sequence"/>
</dbReference>
<proteinExistence type="predicted"/>
<dbReference type="Gene3D" id="1.25.50.20">
    <property type="match status" value="1"/>
</dbReference>
<accession>A0A6L2PY64</accession>
<sequence length="85" mass="10194">MPLTVSRQKARALIGSTCDVTLTVVCYDDCTVFQLKEFYDKNKGKFSFAERKMEQEMEGLQLRVDWRKRNYKTISSWLQKYREKQ</sequence>
<organism evidence="1 2">
    <name type="scientific">Coptotermes formosanus</name>
    <name type="common">Formosan subterranean termite</name>
    <dbReference type="NCBI Taxonomy" id="36987"/>
    <lineage>
        <taxon>Eukaryota</taxon>
        <taxon>Metazoa</taxon>
        <taxon>Ecdysozoa</taxon>
        <taxon>Arthropoda</taxon>
        <taxon>Hexapoda</taxon>
        <taxon>Insecta</taxon>
        <taxon>Pterygota</taxon>
        <taxon>Neoptera</taxon>
        <taxon>Polyneoptera</taxon>
        <taxon>Dictyoptera</taxon>
        <taxon>Blattodea</taxon>
        <taxon>Blattoidea</taxon>
        <taxon>Termitoidae</taxon>
        <taxon>Rhinotermitidae</taxon>
        <taxon>Coptotermes</taxon>
    </lineage>
</organism>
<evidence type="ECO:0000313" key="1">
    <source>
        <dbReference type="EMBL" id="GFG34717.1"/>
    </source>
</evidence>
<dbReference type="EMBL" id="BLKM01011875">
    <property type="protein sequence ID" value="GFG34717.1"/>
    <property type="molecule type" value="Genomic_DNA"/>
</dbReference>
<protein>
    <submittedName>
        <fullName evidence="1">Uncharacterized protein</fullName>
    </submittedName>
</protein>
<dbReference type="InParanoid" id="A0A6L2PY64"/>
<name>A0A6L2PY64_COPFO</name>
<evidence type="ECO:0000313" key="2">
    <source>
        <dbReference type="Proteomes" id="UP000502823"/>
    </source>
</evidence>
<dbReference type="AlphaFoldDB" id="A0A6L2PY64"/>